<protein>
    <submittedName>
        <fullName evidence="1">Uncharacterized protein</fullName>
    </submittedName>
</protein>
<dbReference type="EMBL" id="JAMYPJ010000051">
    <property type="protein sequence ID" value="MER8936571.1"/>
    <property type="molecule type" value="Genomic_DNA"/>
</dbReference>
<reference evidence="1 2" key="1">
    <citation type="journal article" date="2024" name="Proc. Natl. Acad. Sci. U.S.A.">
        <title>The evolutionary genomics of adaptation to stress in wild rhizobium bacteria.</title>
        <authorList>
            <person name="Kehlet-Delgado H."/>
            <person name="Montoya A.P."/>
            <person name="Jensen K.T."/>
            <person name="Wendlandt C.E."/>
            <person name="Dexheimer C."/>
            <person name="Roberts M."/>
            <person name="Torres Martinez L."/>
            <person name="Friesen M.L."/>
            <person name="Griffitts J.S."/>
            <person name="Porter S.S."/>
        </authorList>
    </citation>
    <scope>NUCLEOTIDE SEQUENCE [LARGE SCALE GENOMIC DNA]</scope>
    <source>
        <strain evidence="1 2">M0729</strain>
    </source>
</reference>
<evidence type="ECO:0000313" key="1">
    <source>
        <dbReference type="EMBL" id="MER8936571.1"/>
    </source>
</evidence>
<dbReference type="Proteomes" id="UP001464387">
    <property type="component" value="Unassembled WGS sequence"/>
</dbReference>
<accession>A0ABV1YN35</accession>
<organism evidence="1 2">
    <name type="scientific">Mesorhizobium opportunistum</name>
    <dbReference type="NCBI Taxonomy" id="593909"/>
    <lineage>
        <taxon>Bacteria</taxon>
        <taxon>Pseudomonadati</taxon>
        <taxon>Pseudomonadota</taxon>
        <taxon>Alphaproteobacteria</taxon>
        <taxon>Hyphomicrobiales</taxon>
        <taxon>Phyllobacteriaceae</taxon>
        <taxon>Mesorhizobium</taxon>
    </lineage>
</organism>
<gene>
    <name evidence="1" type="ORF">NKI33_26865</name>
</gene>
<sequence>MNTTTWLREARERFGGGVPASGRKASLAVFGTIGPVLAGRCPNSPLPAGFVFISPYRLISQRIPCGRVGANMAKLTIRQSIARQPDDQPL</sequence>
<name>A0ABV1YN35_9HYPH</name>
<proteinExistence type="predicted"/>
<evidence type="ECO:0000313" key="2">
    <source>
        <dbReference type="Proteomes" id="UP001464387"/>
    </source>
</evidence>
<dbReference type="RefSeq" id="WP_245272771.1">
    <property type="nucleotide sequence ID" value="NZ_JAMYMY010000056.1"/>
</dbReference>
<keyword evidence="2" id="KW-1185">Reference proteome</keyword>
<comment type="caution">
    <text evidence="1">The sequence shown here is derived from an EMBL/GenBank/DDBJ whole genome shotgun (WGS) entry which is preliminary data.</text>
</comment>